<accession>A0A937RK98</accession>
<proteinExistence type="predicted"/>
<protein>
    <submittedName>
        <fullName evidence="2">Uncharacterized protein</fullName>
    </submittedName>
</protein>
<name>A0A937RK98_9ACTN</name>
<keyword evidence="3" id="KW-1185">Reference proteome</keyword>
<feature type="region of interest" description="Disordered" evidence="1">
    <location>
        <begin position="1"/>
        <end position="51"/>
    </location>
</feature>
<comment type="caution">
    <text evidence="2">The sequence shown here is derived from an EMBL/GenBank/DDBJ whole genome shotgun (WGS) entry which is preliminary data.</text>
</comment>
<dbReference type="Proteomes" id="UP000604475">
    <property type="component" value="Unassembled WGS sequence"/>
</dbReference>
<sequence>MKKNAVPSAGVVGGLDQHRVALGAPRPRGGRDAARDGRDAARERRPAPACPREVGVSAIVAAPRARVVEVTVG</sequence>
<evidence type="ECO:0000313" key="2">
    <source>
        <dbReference type="EMBL" id="MBL7631865.1"/>
    </source>
</evidence>
<gene>
    <name evidence="2" type="ORF">I7412_32840</name>
</gene>
<evidence type="ECO:0000256" key="1">
    <source>
        <dbReference type="SAM" id="MobiDB-lite"/>
    </source>
</evidence>
<reference evidence="2" key="1">
    <citation type="submission" date="2020-12" db="EMBL/GenBank/DDBJ databases">
        <title>Genomic characterization of non-nitrogen-fixing Frankia strains.</title>
        <authorList>
            <person name="Carlos-Shanley C."/>
            <person name="Guerra T."/>
            <person name="Hahn D."/>
        </authorList>
    </citation>
    <scope>NUCLEOTIDE SEQUENCE</scope>
    <source>
        <strain evidence="2">CN6</strain>
    </source>
</reference>
<organism evidence="2 3">
    <name type="scientific">Frankia nepalensis</name>
    <dbReference type="NCBI Taxonomy" id="1836974"/>
    <lineage>
        <taxon>Bacteria</taxon>
        <taxon>Bacillati</taxon>
        <taxon>Actinomycetota</taxon>
        <taxon>Actinomycetes</taxon>
        <taxon>Frankiales</taxon>
        <taxon>Frankiaceae</taxon>
        <taxon>Frankia</taxon>
    </lineage>
</organism>
<dbReference type="RefSeq" id="WP_203007454.1">
    <property type="nucleotide sequence ID" value="NZ_JADWYU010000162.1"/>
</dbReference>
<dbReference type="EMBL" id="JAEACQ010000287">
    <property type="protein sequence ID" value="MBL7631865.1"/>
    <property type="molecule type" value="Genomic_DNA"/>
</dbReference>
<evidence type="ECO:0000313" key="3">
    <source>
        <dbReference type="Proteomes" id="UP000604475"/>
    </source>
</evidence>
<feature type="compositionally biased region" description="Basic and acidic residues" evidence="1">
    <location>
        <begin position="29"/>
        <end position="46"/>
    </location>
</feature>
<dbReference type="AlphaFoldDB" id="A0A937RK98"/>